<comment type="caution">
    <text evidence="2">The sequence shown here is derived from an EMBL/GenBank/DDBJ whole genome shotgun (WGS) entry which is preliminary data.</text>
</comment>
<evidence type="ECO:0000313" key="2">
    <source>
        <dbReference type="EMBL" id="MCE5166056.1"/>
    </source>
</evidence>
<keyword evidence="1" id="KW-0378">Hydrolase</keyword>
<reference evidence="2 3" key="1">
    <citation type="journal article" date="2021" name="BMC Genomics">
        <title>Datura genome reveals duplications of psychoactive alkaloid biosynthetic genes and high mutation rate following tissue culture.</title>
        <authorList>
            <person name="Rajewski A."/>
            <person name="Carter-House D."/>
            <person name="Stajich J."/>
            <person name="Litt A."/>
        </authorList>
    </citation>
    <scope>NUCLEOTIDE SEQUENCE [LARGE SCALE GENOMIC DNA]</scope>
    <source>
        <strain evidence="2">AR-01</strain>
    </source>
</reference>
<sequence>MGQMDLMQIWAQEMFVPAHQQLALQAAHEGIVLLKNIGQALPLSPPAPPDHCCCGPNSDATVTMIGNYADLQGIARYAKAGSSARMHGSSLCRGASNLD</sequence>
<dbReference type="Gene3D" id="3.40.50.1700">
    <property type="entry name" value="Glycoside hydrolase family 3 C-terminal domain"/>
    <property type="match status" value="1"/>
</dbReference>
<accession>A0ABS8Y5V6</accession>
<gene>
    <name evidence="2" type="primary">BXL1_1</name>
    <name evidence="2" type="ORF">HAX54_014354</name>
</gene>
<organism evidence="2 3">
    <name type="scientific">Datura stramonium</name>
    <name type="common">Jimsonweed</name>
    <name type="synonym">Common thornapple</name>
    <dbReference type="NCBI Taxonomy" id="4076"/>
    <lineage>
        <taxon>Eukaryota</taxon>
        <taxon>Viridiplantae</taxon>
        <taxon>Streptophyta</taxon>
        <taxon>Embryophyta</taxon>
        <taxon>Tracheophyta</taxon>
        <taxon>Spermatophyta</taxon>
        <taxon>Magnoliopsida</taxon>
        <taxon>eudicotyledons</taxon>
        <taxon>Gunneridae</taxon>
        <taxon>Pentapetalae</taxon>
        <taxon>asterids</taxon>
        <taxon>lamiids</taxon>
        <taxon>Solanales</taxon>
        <taxon>Solanaceae</taxon>
        <taxon>Solanoideae</taxon>
        <taxon>Datureae</taxon>
        <taxon>Datura</taxon>
    </lineage>
</organism>
<dbReference type="EMBL" id="JACEIK010018915">
    <property type="protein sequence ID" value="MCE5166056.1"/>
    <property type="molecule type" value="Genomic_DNA"/>
</dbReference>
<dbReference type="PANTHER" id="PTHR42721:SF8">
    <property type="entry name" value="BETA-D-XYLOSIDASE 1"/>
    <property type="match status" value="1"/>
</dbReference>
<dbReference type="InterPro" id="IPR036881">
    <property type="entry name" value="Glyco_hydro_3_C_sf"/>
</dbReference>
<proteinExistence type="predicted"/>
<dbReference type="PANTHER" id="PTHR42721">
    <property type="entry name" value="SUGAR HYDROLASE-RELATED"/>
    <property type="match status" value="1"/>
</dbReference>
<keyword evidence="3" id="KW-1185">Reference proteome</keyword>
<protein>
    <submittedName>
        <fullName evidence="2">Beta-D-xylosidase</fullName>
    </submittedName>
</protein>
<name>A0ABS8Y5V6_DATST</name>
<evidence type="ECO:0000256" key="1">
    <source>
        <dbReference type="ARBA" id="ARBA00022801"/>
    </source>
</evidence>
<dbReference type="Proteomes" id="UP000823775">
    <property type="component" value="Unassembled WGS sequence"/>
</dbReference>
<evidence type="ECO:0000313" key="3">
    <source>
        <dbReference type="Proteomes" id="UP000823775"/>
    </source>
</evidence>
<dbReference type="InterPro" id="IPR044993">
    <property type="entry name" value="BXL"/>
</dbReference>